<evidence type="ECO:0000313" key="3">
    <source>
        <dbReference type="Proteomes" id="UP001221898"/>
    </source>
</evidence>
<gene>
    <name evidence="2" type="ORF">AAFF_G00122040</name>
</gene>
<name>A0AAD7VX44_9TELE</name>
<evidence type="ECO:0000259" key="1">
    <source>
        <dbReference type="PROSITE" id="PS51154"/>
    </source>
</evidence>
<protein>
    <recommendedName>
        <fullName evidence="1">Macro domain-containing protein</fullName>
    </recommendedName>
</protein>
<comment type="caution">
    <text evidence="2">The sequence shown here is derived from an EMBL/GenBank/DDBJ whole genome shotgun (WGS) entry which is preliminary data.</text>
</comment>
<organism evidence="2 3">
    <name type="scientific">Aldrovandia affinis</name>
    <dbReference type="NCBI Taxonomy" id="143900"/>
    <lineage>
        <taxon>Eukaryota</taxon>
        <taxon>Metazoa</taxon>
        <taxon>Chordata</taxon>
        <taxon>Craniata</taxon>
        <taxon>Vertebrata</taxon>
        <taxon>Euteleostomi</taxon>
        <taxon>Actinopterygii</taxon>
        <taxon>Neopterygii</taxon>
        <taxon>Teleostei</taxon>
        <taxon>Notacanthiformes</taxon>
        <taxon>Halosauridae</taxon>
        <taxon>Aldrovandia</taxon>
    </lineage>
</organism>
<dbReference type="InterPro" id="IPR050892">
    <property type="entry name" value="ADP-ribose_metab_enzymes"/>
</dbReference>
<dbReference type="SUPFAM" id="SSF52949">
    <property type="entry name" value="Macro domain-like"/>
    <property type="match status" value="1"/>
</dbReference>
<reference evidence="2" key="1">
    <citation type="journal article" date="2023" name="Science">
        <title>Genome structures resolve the early diversification of teleost fishes.</title>
        <authorList>
            <person name="Parey E."/>
            <person name="Louis A."/>
            <person name="Montfort J."/>
            <person name="Bouchez O."/>
            <person name="Roques C."/>
            <person name="Iampietro C."/>
            <person name="Lluch J."/>
            <person name="Castinel A."/>
            <person name="Donnadieu C."/>
            <person name="Desvignes T."/>
            <person name="Floi Bucao C."/>
            <person name="Jouanno E."/>
            <person name="Wen M."/>
            <person name="Mejri S."/>
            <person name="Dirks R."/>
            <person name="Jansen H."/>
            <person name="Henkel C."/>
            <person name="Chen W.J."/>
            <person name="Zahm M."/>
            <person name="Cabau C."/>
            <person name="Klopp C."/>
            <person name="Thompson A.W."/>
            <person name="Robinson-Rechavi M."/>
            <person name="Braasch I."/>
            <person name="Lecointre G."/>
            <person name="Bobe J."/>
            <person name="Postlethwait J.H."/>
            <person name="Berthelot C."/>
            <person name="Roest Crollius H."/>
            <person name="Guiguen Y."/>
        </authorList>
    </citation>
    <scope>NUCLEOTIDE SEQUENCE</scope>
    <source>
        <strain evidence="2">NC1722</strain>
    </source>
</reference>
<dbReference type="PANTHER" id="PTHR12521">
    <property type="entry name" value="PROTEIN C6ORF130"/>
    <property type="match status" value="1"/>
</dbReference>
<sequence length="134" mass="14756">MCLRYITGDLFSSPETDALAHCISADCHMAAGIAVDFKNRYGGVRELQMARLSPGGVGVLERGPRTIFYLVTKSIATNKPTYATLCASLKAMKVECISRNITKVSIPRIGCRLDRLRWGRVAVLIKRVFLHSGI</sequence>
<dbReference type="AlphaFoldDB" id="A0AAD7VX44"/>
<dbReference type="InterPro" id="IPR043472">
    <property type="entry name" value="Macro_dom-like"/>
</dbReference>
<proteinExistence type="predicted"/>
<dbReference type="InterPro" id="IPR002589">
    <property type="entry name" value="Macro_dom"/>
</dbReference>
<dbReference type="CDD" id="cd02901">
    <property type="entry name" value="Macro_Poa1p-like"/>
    <property type="match status" value="1"/>
</dbReference>
<dbReference type="GO" id="GO:0140291">
    <property type="term" value="P:peptidyl-glutamate ADP-deribosylation"/>
    <property type="evidence" value="ECO:0007669"/>
    <property type="project" value="TreeGrafter"/>
</dbReference>
<dbReference type="Gene3D" id="3.40.220.10">
    <property type="entry name" value="Leucine Aminopeptidase, subunit E, domain 1"/>
    <property type="match status" value="1"/>
</dbReference>
<feature type="domain" description="Macro" evidence="1">
    <location>
        <begin position="1"/>
        <end position="134"/>
    </location>
</feature>
<evidence type="ECO:0000313" key="2">
    <source>
        <dbReference type="EMBL" id="KAJ8353009.1"/>
    </source>
</evidence>
<keyword evidence="3" id="KW-1185">Reference proteome</keyword>
<dbReference type="Proteomes" id="UP001221898">
    <property type="component" value="Unassembled WGS sequence"/>
</dbReference>
<dbReference type="PROSITE" id="PS51154">
    <property type="entry name" value="MACRO"/>
    <property type="match status" value="1"/>
</dbReference>
<dbReference type="PANTHER" id="PTHR12521:SF0">
    <property type="entry name" value="ADP-RIBOSE GLYCOHYDROLASE OARD1"/>
    <property type="match status" value="1"/>
</dbReference>
<dbReference type="EMBL" id="JAINUG010001849">
    <property type="protein sequence ID" value="KAJ8353009.1"/>
    <property type="molecule type" value="Genomic_DNA"/>
</dbReference>
<accession>A0AAD7VX44</accession>